<protein>
    <submittedName>
        <fullName evidence="2">Uncharacterized protein</fullName>
    </submittedName>
</protein>
<reference evidence="2 3" key="1">
    <citation type="submission" date="2017-11" db="EMBL/GenBank/DDBJ databases">
        <title>De novo assembly and phasing of dikaryotic genomes from two isolates of Puccinia coronata f. sp. avenae, the causal agent of oat crown rust.</title>
        <authorList>
            <person name="Miller M.E."/>
            <person name="Zhang Y."/>
            <person name="Omidvar V."/>
            <person name="Sperschneider J."/>
            <person name="Schwessinger B."/>
            <person name="Raley C."/>
            <person name="Palmer J.M."/>
            <person name="Garnica D."/>
            <person name="Upadhyaya N."/>
            <person name="Rathjen J."/>
            <person name="Taylor J.M."/>
            <person name="Park R.F."/>
            <person name="Dodds P.N."/>
            <person name="Hirsch C.D."/>
            <person name="Kianian S.F."/>
            <person name="Figueroa M."/>
        </authorList>
    </citation>
    <scope>NUCLEOTIDE SEQUENCE [LARGE SCALE GENOMIC DNA]</scope>
    <source>
        <strain evidence="2">12NC29</strain>
    </source>
</reference>
<sequence length="161" mass="18249">MGPTSGLYPPHRRRIHTEAQSLQNWLLASLNWIDHRKIPASSLAFHLVITVRWPPLWVAIWSPPVAPISSGLSDAVEYPCGFQLGLLSALVVVLLLFPVSSLLLRMTRTPRSATCLRRTRPYPCCSSINQFYRVKALSLTPMSYPVRQEEEARRVRQMAQS</sequence>
<dbReference type="EMBL" id="PGCJ01000305">
    <property type="protein sequence ID" value="PLW33187.1"/>
    <property type="molecule type" value="Genomic_DNA"/>
</dbReference>
<comment type="caution">
    <text evidence="2">The sequence shown here is derived from an EMBL/GenBank/DDBJ whole genome shotgun (WGS) entry which is preliminary data.</text>
</comment>
<gene>
    <name evidence="2" type="ORF">PCANC_23531</name>
</gene>
<accession>A0A2N5U610</accession>
<feature type="transmembrane region" description="Helical" evidence="1">
    <location>
        <begin position="82"/>
        <end position="104"/>
    </location>
</feature>
<evidence type="ECO:0000313" key="2">
    <source>
        <dbReference type="EMBL" id="PLW33187.1"/>
    </source>
</evidence>
<keyword evidence="1" id="KW-0812">Transmembrane</keyword>
<keyword evidence="1" id="KW-0472">Membrane</keyword>
<proteinExistence type="predicted"/>
<evidence type="ECO:0000313" key="3">
    <source>
        <dbReference type="Proteomes" id="UP000235388"/>
    </source>
</evidence>
<keyword evidence="1" id="KW-1133">Transmembrane helix</keyword>
<dbReference type="Proteomes" id="UP000235388">
    <property type="component" value="Unassembled WGS sequence"/>
</dbReference>
<organism evidence="2 3">
    <name type="scientific">Puccinia coronata f. sp. avenae</name>
    <dbReference type="NCBI Taxonomy" id="200324"/>
    <lineage>
        <taxon>Eukaryota</taxon>
        <taxon>Fungi</taxon>
        <taxon>Dikarya</taxon>
        <taxon>Basidiomycota</taxon>
        <taxon>Pucciniomycotina</taxon>
        <taxon>Pucciniomycetes</taxon>
        <taxon>Pucciniales</taxon>
        <taxon>Pucciniaceae</taxon>
        <taxon>Puccinia</taxon>
    </lineage>
</organism>
<name>A0A2N5U610_9BASI</name>
<keyword evidence="3" id="KW-1185">Reference proteome</keyword>
<dbReference type="AlphaFoldDB" id="A0A2N5U610"/>
<evidence type="ECO:0000256" key="1">
    <source>
        <dbReference type="SAM" id="Phobius"/>
    </source>
</evidence>